<dbReference type="EMBL" id="BMAW01130721">
    <property type="protein sequence ID" value="GFU36268.1"/>
    <property type="molecule type" value="Genomic_DNA"/>
</dbReference>
<dbReference type="PANTHER" id="PTHR31511:SF12">
    <property type="entry name" value="RHO TERMINATION FACTOR N-TERMINAL DOMAIN-CONTAINING PROTEIN"/>
    <property type="match status" value="1"/>
</dbReference>
<dbReference type="PROSITE" id="PS00116">
    <property type="entry name" value="DNA_POLYMERASE_B"/>
    <property type="match status" value="1"/>
</dbReference>
<evidence type="ECO:0000313" key="3">
    <source>
        <dbReference type="Proteomes" id="UP000887013"/>
    </source>
</evidence>
<dbReference type="AlphaFoldDB" id="A0A8X6QTU9"/>
<dbReference type="Gene3D" id="3.90.1600.10">
    <property type="entry name" value="Palm domain of DNA polymerase"/>
    <property type="match status" value="1"/>
</dbReference>
<dbReference type="OrthoDB" id="6419944at2759"/>
<dbReference type="Proteomes" id="UP000887013">
    <property type="component" value="Unassembled WGS sequence"/>
</dbReference>
<dbReference type="GO" id="GO:0000166">
    <property type="term" value="F:nucleotide binding"/>
    <property type="evidence" value="ECO:0007669"/>
    <property type="project" value="InterPro"/>
</dbReference>
<dbReference type="InterPro" id="IPR023211">
    <property type="entry name" value="DNA_pol_palm_dom_sf"/>
</dbReference>
<protein>
    <recommendedName>
        <fullName evidence="4">DNA-directed DNA polymerase</fullName>
    </recommendedName>
</protein>
<feature type="region of interest" description="Disordered" evidence="1">
    <location>
        <begin position="540"/>
        <end position="585"/>
    </location>
</feature>
<reference evidence="2" key="1">
    <citation type="submission" date="2020-08" db="EMBL/GenBank/DDBJ databases">
        <title>Multicomponent nature underlies the extraordinary mechanical properties of spider dragline silk.</title>
        <authorList>
            <person name="Kono N."/>
            <person name="Nakamura H."/>
            <person name="Mori M."/>
            <person name="Yoshida Y."/>
            <person name="Ohtoshi R."/>
            <person name="Malay A.D."/>
            <person name="Moran D.A.P."/>
            <person name="Tomita M."/>
            <person name="Numata K."/>
            <person name="Arakawa K."/>
        </authorList>
    </citation>
    <scope>NUCLEOTIDE SEQUENCE</scope>
</reference>
<gene>
    <name evidence="2" type="primary">AVEN_136061_1</name>
    <name evidence="2" type="ORF">NPIL_453781</name>
</gene>
<dbReference type="GO" id="GO:0071897">
    <property type="term" value="P:DNA biosynthetic process"/>
    <property type="evidence" value="ECO:0007669"/>
    <property type="project" value="UniProtKB-ARBA"/>
</dbReference>
<dbReference type="SUPFAM" id="SSF56672">
    <property type="entry name" value="DNA/RNA polymerases"/>
    <property type="match status" value="1"/>
</dbReference>
<dbReference type="InterPro" id="IPR043502">
    <property type="entry name" value="DNA/RNA_pol_sf"/>
</dbReference>
<dbReference type="PANTHER" id="PTHR31511">
    <property type="entry name" value="PROTEIN CBG23764"/>
    <property type="match status" value="1"/>
</dbReference>
<organism evidence="2 3">
    <name type="scientific">Nephila pilipes</name>
    <name type="common">Giant wood spider</name>
    <name type="synonym">Nephila maculata</name>
    <dbReference type="NCBI Taxonomy" id="299642"/>
    <lineage>
        <taxon>Eukaryota</taxon>
        <taxon>Metazoa</taxon>
        <taxon>Ecdysozoa</taxon>
        <taxon>Arthropoda</taxon>
        <taxon>Chelicerata</taxon>
        <taxon>Arachnida</taxon>
        <taxon>Araneae</taxon>
        <taxon>Araneomorphae</taxon>
        <taxon>Entelegynae</taxon>
        <taxon>Araneoidea</taxon>
        <taxon>Nephilidae</taxon>
        <taxon>Nephila</taxon>
    </lineage>
</organism>
<name>A0A8X6QTU9_NEPPI</name>
<comment type="caution">
    <text evidence="2">The sequence shown here is derived from an EMBL/GenBank/DDBJ whole genome shotgun (WGS) entry which is preliminary data.</text>
</comment>
<evidence type="ECO:0008006" key="4">
    <source>
        <dbReference type="Google" id="ProtNLM"/>
    </source>
</evidence>
<evidence type="ECO:0000256" key="1">
    <source>
        <dbReference type="SAM" id="MobiDB-lite"/>
    </source>
</evidence>
<keyword evidence="3" id="KW-1185">Reference proteome</keyword>
<accession>A0A8X6QTU9</accession>
<proteinExistence type="predicted"/>
<sequence length="585" mass="67943">MAYYNLDPCHFITAADLTWNARLNYTKAELELFTDVNMYLRIEDNIRGGICYVGKRYSCCNNRFVPETYDVKREETYIIAVDANNLYGYTMTQSLPISNFKILTASEIKDFNVFNLSANDDVGYFLEVDLLYPPELHDLHDFPLAPDHTVIQFDMLSRYQKKLIENHGIKFSKQNRKLTPSFHTKYNYVVHYLNLKFYLEKGMVLQKIHNILSFRQKPWLKPYVIFNNDKRQSTKHPFERDLFKLMNNAWFGKSLQNPRKRLQIEGAFTLKQCQKKLSSPLLENFEIINEEFSVFKMTKKNLCLDKLIYIGFTILELSKLHMYNLYYDYLKKNYKNKCSLLYTDTDSLYLEIRAPNVYTDLKTKFNSIMDLSNFPTDHELFSSENKGILGALKCETTSPIKEFIALKCKMYCLVHGDESKKTAKGVKKEQVKRFTADQYKSVLNDKLFLRHQQQNITTKHHSIETVKQNKLSLTPFYDKNFIQDDGIRCLPYDLLHFRHVLVLNSHAAISVGVQVPFAAVSALVLEQSASGEGPEELLMSGEQARGMVALKEQQRGTLLGQDAPEGERGEAPRRIRGGHPQQAKQ</sequence>
<evidence type="ECO:0000313" key="2">
    <source>
        <dbReference type="EMBL" id="GFU36268.1"/>
    </source>
</evidence>
<dbReference type="GO" id="GO:0003676">
    <property type="term" value="F:nucleic acid binding"/>
    <property type="evidence" value="ECO:0007669"/>
    <property type="project" value="InterPro"/>
</dbReference>
<dbReference type="InterPro" id="IPR017964">
    <property type="entry name" value="DNA-dir_DNA_pol_B_CS"/>
</dbReference>